<dbReference type="PANTHER" id="PTHR11329">
    <property type="entry name" value="LEUKOCYTE CELL-DERIVED CHEMOTAXIN 2"/>
    <property type="match status" value="1"/>
</dbReference>
<sequence length="343" mass="38089">MIEKSTTSCAPILLAIVAFIFLIEPVNCLGCMVKVCGNNAQNELRRCPDIDGSCGNYHTERSSGEIIDAVDVKCQSGEPIYAPIEGEMYFWRPFGGKKEKSCADQGVRIEGTGQWQGYAVHISSIKLSFFGGQVKPGMEIGEAIDRNCYSDAGQRDVEPHVEVRLYKEGRLIDPTHHLQSCMCTGQICESNSRNILLGEPFKTDKRFNGVRGWDIECQKIDDDEIDSPRVPLIFSPIDGEIVGRIRLYSDNNNAYNGCDNDGIFIVGAEKWIGFEARIYNVKARSDIGFGRTRIVQGEPIANRLDCENSPDSVFVEIRHEGRVVNLTDIITASKCKLPDLPAV</sequence>
<keyword evidence="9" id="KW-1185">Reference proteome</keyword>
<comment type="similarity">
    <text evidence="5">Belongs to the LECT2/MIM-1 family.</text>
</comment>
<dbReference type="EMBL" id="CANHGI010000002">
    <property type="protein sequence ID" value="CAI5442771.1"/>
    <property type="molecule type" value="Genomic_DNA"/>
</dbReference>
<evidence type="ECO:0000256" key="1">
    <source>
        <dbReference type="ARBA" id="ARBA00022723"/>
    </source>
</evidence>
<dbReference type="InterPro" id="IPR016047">
    <property type="entry name" value="M23ase_b-sheet_dom"/>
</dbReference>
<reference evidence="8" key="1">
    <citation type="submission" date="2022-11" db="EMBL/GenBank/DDBJ databases">
        <authorList>
            <person name="Kikuchi T."/>
        </authorList>
    </citation>
    <scope>NUCLEOTIDE SEQUENCE</scope>
    <source>
        <strain evidence="8">PS1010</strain>
    </source>
</reference>
<evidence type="ECO:0000256" key="4">
    <source>
        <dbReference type="ARBA" id="ARBA00023157"/>
    </source>
</evidence>
<feature type="signal peptide" evidence="6">
    <location>
        <begin position="1"/>
        <end position="28"/>
    </location>
</feature>
<dbReference type="AlphaFoldDB" id="A0A9P1ICW5"/>
<keyword evidence="4" id="KW-1015">Disulfide bond</keyword>
<keyword evidence="3" id="KW-0862">Zinc</keyword>
<dbReference type="InterPro" id="IPR011055">
    <property type="entry name" value="Dup_hybrid_motif"/>
</dbReference>
<evidence type="ECO:0000259" key="7">
    <source>
        <dbReference type="Pfam" id="PF01551"/>
    </source>
</evidence>
<dbReference type="Pfam" id="PF01551">
    <property type="entry name" value="Peptidase_M23"/>
    <property type="match status" value="1"/>
</dbReference>
<feature type="domain" description="M23ase beta-sheet core" evidence="7">
    <location>
        <begin position="68"/>
        <end position="174"/>
    </location>
</feature>
<comment type="caution">
    <text evidence="8">The sequence shown here is derived from an EMBL/GenBank/DDBJ whole genome shotgun (WGS) entry which is preliminary data.</text>
</comment>
<dbReference type="Proteomes" id="UP001152747">
    <property type="component" value="Unassembled WGS sequence"/>
</dbReference>
<accession>A0A9P1ICW5</accession>
<evidence type="ECO:0000256" key="3">
    <source>
        <dbReference type="ARBA" id="ARBA00022833"/>
    </source>
</evidence>
<name>A0A9P1ICW5_9PELO</name>
<proteinExistence type="inferred from homology"/>
<keyword evidence="2 6" id="KW-0732">Signal</keyword>
<feature type="chain" id="PRO_5040374210" description="M23ase beta-sheet core domain-containing protein" evidence="6">
    <location>
        <begin position="29"/>
        <end position="343"/>
    </location>
</feature>
<keyword evidence="1" id="KW-0479">Metal-binding</keyword>
<dbReference type="OrthoDB" id="5911921at2759"/>
<protein>
    <recommendedName>
        <fullName evidence="7">M23ase beta-sheet core domain-containing protein</fullName>
    </recommendedName>
</protein>
<evidence type="ECO:0000256" key="2">
    <source>
        <dbReference type="ARBA" id="ARBA00022729"/>
    </source>
</evidence>
<dbReference type="InterPro" id="IPR008663">
    <property type="entry name" value="LECT2"/>
</dbReference>
<gene>
    <name evidence="8" type="ORF">CAMP_LOCUS5408</name>
</gene>
<evidence type="ECO:0000256" key="6">
    <source>
        <dbReference type="SAM" id="SignalP"/>
    </source>
</evidence>
<dbReference type="Gene3D" id="2.70.70.10">
    <property type="entry name" value="Glucose Permease (Domain IIA)"/>
    <property type="match status" value="2"/>
</dbReference>
<dbReference type="GO" id="GO:0046872">
    <property type="term" value="F:metal ion binding"/>
    <property type="evidence" value="ECO:0007669"/>
    <property type="project" value="UniProtKB-KW"/>
</dbReference>
<evidence type="ECO:0000256" key="5">
    <source>
        <dbReference type="ARBA" id="ARBA00024361"/>
    </source>
</evidence>
<organism evidence="8 9">
    <name type="scientific">Caenorhabditis angaria</name>
    <dbReference type="NCBI Taxonomy" id="860376"/>
    <lineage>
        <taxon>Eukaryota</taxon>
        <taxon>Metazoa</taxon>
        <taxon>Ecdysozoa</taxon>
        <taxon>Nematoda</taxon>
        <taxon>Chromadorea</taxon>
        <taxon>Rhabditida</taxon>
        <taxon>Rhabditina</taxon>
        <taxon>Rhabditomorpha</taxon>
        <taxon>Rhabditoidea</taxon>
        <taxon>Rhabditidae</taxon>
        <taxon>Peloderinae</taxon>
        <taxon>Caenorhabditis</taxon>
    </lineage>
</organism>
<dbReference type="PANTHER" id="PTHR11329:SF0">
    <property type="entry name" value="LEUKOCYTE CELL-DERIVED CHEMOTAXIN-2"/>
    <property type="match status" value="1"/>
</dbReference>
<evidence type="ECO:0000313" key="9">
    <source>
        <dbReference type="Proteomes" id="UP001152747"/>
    </source>
</evidence>
<evidence type="ECO:0000313" key="8">
    <source>
        <dbReference type="EMBL" id="CAI5442771.1"/>
    </source>
</evidence>